<keyword evidence="5" id="KW-0530">Neurotransmitter biosynthesis</keyword>
<evidence type="ECO:0000256" key="6">
    <source>
        <dbReference type="ARBA" id="ARBA00023098"/>
    </source>
</evidence>
<feature type="domain" description="Choline/carnitine acyltransferase" evidence="11">
    <location>
        <begin position="126"/>
        <end position="170"/>
    </location>
</feature>
<keyword evidence="3" id="KW-0813">Transport</keyword>
<evidence type="ECO:0000256" key="9">
    <source>
        <dbReference type="ARBA" id="ARBA00040495"/>
    </source>
</evidence>
<comment type="catalytic activity">
    <reaction evidence="10">
        <text>4,8-dimethylnonanoyl-CoA + (R)-carnitine = O-4,8-dimethylnonanoyl-(R)-carnitine + CoA</text>
        <dbReference type="Rhea" id="RHEA:44860"/>
        <dbReference type="ChEBI" id="CHEBI:16347"/>
        <dbReference type="ChEBI" id="CHEBI:57287"/>
        <dbReference type="ChEBI" id="CHEBI:77061"/>
        <dbReference type="ChEBI" id="CHEBI:84654"/>
    </reaction>
</comment>
<gene>
    <name evidence="13" type="primary">LOC115229327</name>
</gene>
<accession>A0A6P7U1Y7</accession>
<dbReference type="EC" id="2.3.1.6" evidence="8"/>
<comment type="similarity">
    <text evidence="2">Belongs to the carnitine/choline acetyltransferase family.</text>
</comment>
<dbReference type="GO" id="GO:0005737">
    <property type="term" value="C:cytoplasm"/>
    <property type="evidence" value="ECO:0007669"/>
    <property type="project" value="TreeGrafter"/>
</dbReference>
<dbReference type="Proteomes" id="UP000515154">
    <property type="component" value="Unplaced"/>
</dbReference>
<sequence>MENKKISEYFIRVASQDFEDYPEWDIASELPKIPLPNIEITIFKYLKALKPLVSVTKFCESEKFANNFLKDSETQRIISFLEEDGLVPVDRANTRRKGQPLCMDQYKRLFKSFRRPRPDVDESRIYSMTHGHLVNSYESGSTRRFRLGRVENIRSATNLVLDWINNMIDGESFICYGPVTADGYGVSYNPRKSQILFCISSFKPRFLK</sequence>
<dbReference type="GO" id="GO:0004102">
    <property type="term" value="F:choline O-acetyltransferase activity"/>
    <property type="evidence" value="ECO:0007669"/>
    <property type="project" value="UniProtKB-EC"/>
</dbReference>
<evidence type="ECO:0000313" key="12">
    <source>
        <dbReference type="Proteomes" id="UP000515154"/>
    </source>
</evidence>
<protein>
    <recommendedName>
        <fullName evidence="9">Choline O-acetyltransferase</fullName>
        <ecNumber evidence="8">2.3.1.6</ecNumber>
    </recommendedName>
</protein>
<dbReference type="Gene3D" id="3.30.559.10">
    <property type="entry name" value="Chloramphenicol acetyltransferase-like domain"/>
    <property type="match status" value="2"/>
</dbReference>
<dbReference type="GO" id="GO:0016406">
    <property type="term" value="F:carnitine O-acyltransferase activity"/>
    <property type="evidence" value="ECO:0007669"/>
    <property type="project" value="UniProtKB-ARBA"/>
</dbReference>
<dbReference type="PANTHER" id="PTHR22589:SF14">
    <property type="entry name" value="CHOLINE O-ACETYLTRANSFERASE"/>
    <property type="match status" value="1"/>
</dbReference>
<dbReference type="AlphaFoldDB" id="A0A6P7U1Y7"/>
<evidence type="ECO:0000256" key="8">
    <source>
        <dbReference type="ARBA" id="ARBA00039091"/>
    </source>
</evidence>
<evidence type="ECO:0000256" key="2">
    <source>
        <dbReference type="ARBA" id="ARBA00005232"/>
    </source>
</evidence>
<dbReference type="InterPro" id="IPR039551">
    <property type="entry name" value="Cho/carn_acyl_trans"/>
</dbReference>
<dbReference type="PANTHER" id="PTHR22589">
    <property type="entry name" value="CARNITINE O-ACYLTRANSFERASE"/>
    <property type="match status" value="1"/>
</dbReference>
<dbReference type="GO" id="GO:0043005">
    <property type="term" value="C:neuron projection"/>
    <property type="evidence" value="ECO:0007669"/>
    <property type="project" value="TreeGrafter"/>
</dbReference>
<dbReference type="UniPathway" id="UPA00659"/>
<evidence type="ECO:0000256" key="10">
    <source>
        <dbReference type="ARBA" id="ARBA00048999"/>
    </source>
</evidence>
<dbReference type="GO" id="GO:0008292">
    <property type="term" value="P:acetylcholine biosynthetic process"/>
    <property type="evidence" value="ECO:0007669"/>
    <property type="project" value="TreeGrafter"/>
</dbReference>
<reference evidence="13" key="1">
    <citation type="submission" date="2025-08" db="UniProtKB">
        <authorList>
            <consortium name="RefSeq"/>
        </authorList>
    </citation>
    <scope>IDENTIFICATION</scope>
</reference>
<keyword evidence="6" id="KW-0443">Lipid metabolism</keyword>
<proteinExistence type="inferred from homology"/>
<dbReference type="SUPFAM" id="SSF52777">
    <property type="entry name" value="CoA-dependent acyltransferases"/>
    <property type="match status" value="2"/>
</dbReference>
<dbReference type="InterPro" id="IPR042572">
    <property type="entry name" value="Carn_acyl_trans_N"/>
</dbReference>
<evidence type="ECO:0000256" key="7">
    <source>
        <dbReference type="ARBA" id="ARBA00023315"/>
    </source>
</evidence>
<evidence type="ECO:0000313" key="13">
    <source>
        <dbReference type="RefSeq" id="XP_029655557.1"/>
    </source>
</evidence>
<keyword evidence="4" id="KW-0276">Fatty acid metabolism</keyword>
<dbReference type="GO" id="GO:0006635">
    <property type="term" value="P:fatty acid beta-oxidation"/>
    <property type="evidence" value="ECO:0007669"/>
    <property type="project" value="UniProtKB-UniPathway"/>
</dbReference>
<evidence type="ECO:0000256" key="5">
    <source>
        <dbReference type="ARBA" id="ARBA00022979"/>
    </source>
</evidence>
<keyword evidence="12" id="KW-1185">Reference proteome</keyword>
<evidence type="ECO:0000256" key="3">
    <source>
        <dbReference type="ARBA" id="ARBA00022448"/>
    </source>
</evidence>
<dbReference type="InterPro" id="IPR000542">
    <property type="entry name" value="Carn_acyl_trans"/>
</dbReference>
<dbReference type="InterPro" id="IPR023213">
    <property type="entry name" value="CAT-like_dom_sf"/>
</dbReference>
<dbReference type="GO" id="GO:0045202">
    <property type="term" value="C:synapse"/>
    <property type="evidence" value="ECO:0007669"/>
    <property type="project" value="GOC"/>
</dbReference>
<keyword evidence="7" id="KW-0808">Transferase</keyword>
<feature type="domain" description="Choline/carnitine acyltransferase" evidence="11">
    <location>
        <begin position="174"/>
        <end position="203"/>
    </location>
</feature>
<organism evidence="12 13">
    <name type="scientific">Octopus sinensis</name>
    <name type="common">East Asian common octopus</name>
    <dbReference type="NCBI Taxonomy" id="2607531"/>
    <lineage>
        <taxon>Eukaryota</taxon>
        <taxon>Metazoa</taxon>
        <taxon>Spiralia</taxon>
        <taxon>Lophotrochozoa</taxon>
        <taxon>Mollusca</taxon>
        <taxon>Cephalopoda</taxon>
        <taxon>Coleoidea</taxon>
        <taxon>Octopodiformes</taxon>
        <taxon>Octopoda</taxon>
        <taxon>Incirrata</taxon>
        <taxon>Octopodidae</taxon>
        <taxon>Octopus</taxon>
    </lineage>
</organism>
<dbReference type="RefSeq" id="XP_029655557.1">
    <property type="nucleotide sequence ID" value="XM_029799697.1"/>
</dbReference>
<dbReference type="GO" id="GO:0007274">
    <property type="term" value="P:neuromuscular synaptic transmission"/>
    <property type="evidence" value="ECO:0007669"/>
    <property type="project" value="TreeGrafter"/>
</dbReference>
<name>A0A6P7U1Y7_9MOLL</name>
<keyword evidence="7" id="KW-0012">Acyltransferase</keyword>
<evidence type="ECO:0000256" key="4">
    <source>
        <dbReference type="ARBA" id="ARBA00022832"/>
    </source>
</evidence>
<dbReference type="Gene3D" id="1.10.275.20">
    <property type="entry name" value="Choline/Carnitine o-acyltransferase"/>
    <property type="match status" value="1"/>
</dbReference>
<evidence type="ECO:0000256" key="1">
    <source>
        <dbReference type="ARBA" id="ARBA00005005"/>
    </source>
</evidence>
<dbReference type="Pfam" id="PF00755">
    <property type="entry name" value="Carn_acyltransf"/>
    <property type="match status" value="2"/>
</dbReference>
<evidence type="ECO:0000259" key="11">
    <source>
        <dbReference type="Pfam" id="PF00755"/>
    </source>
</evidence>
<dbReference type="KEGG" id="osn:115229327"/>
<comment type="pathway">
    <text evidence="1">Lipid metabolism; fatty acid beta-oxidation.</text>
</comment>